<protein>
    <recommendedName>
        <fullName evidence="1">Protein Lines N-terminal domain-containing protein</fullName>
    </recommendedName>
</protein>
<accession>A0A8H7VX39</accession>
<dbReference type="Pfam" id="PF14694">
    <property type="entry name" value="LINES_N"/>
    <property type="match status" value="1"/>
</dbReference>
<dbReference type="Proteomes" id="UP000613177">
    <property type="component" value="Unassembled WGS sequence"/>
</dbReference>
<dbReference type="AlphaFoldDB" id="A0A8H7VX39"/>
<dbReference type="InterPro" id="IPR032794">
    <property type="entry name" value="LINES_N"/>
</dbReference>
<name>A0A8H7VX39_9FUNG</name>
<dbReference type="EMBL" id="JAEPRE010000131">
    <property type="protein sequence ID" value="KAG2231893.1"/>
    <property type="molecule type" value="Genomic_DNA"/>
</dbReference>
<comment type="caution">
    <text evidence="2">The sequence shown here is derived from an EMBL/GenBank/DDBJ whole genome shotgun (WGS) entry which is preliminary data.</text>
</comment>
<keyword evidence="3" id="KW-1185">Reference proteome</keyword>
<evidence type="ECO:0000313" key="3">
    <source>
        <dbReference type="Proteomes" id="UP000613177"/>
    </source>
</evidence>
<proteinExistence type="predicted"/>
<feature type="domain" description="Protein Lines N-terminal" evidence="1">
    <location>
        <begin position="260"/>
        <end position="313"/>
    </location>
</feature>
<sequence length="364" mass="42464">MEDFITYHENYSLYQKVIIHESSAIYQCNKRIIQASLVPTDHELDFYHWILKHVRACEESQCYQLGQTIQDSILHMLTSQPQISSCSLLVCMIDLVKNNNQLDKNTLHQFITLTCHLWQHKNIYVCRKSIELCKRILPLLPDAAVILPQVVQYIEICQTVLTRRDIIRMQSPEYTEFFYNSPDCFTFDRECIKLMIQIMLSLFLYHPQHESILLAAMKDVHGLDPLELKTMLFDICCANDDDTIQLLNAILTLFQRPSSTIIDFLHSIDITPHTLFLFFLSRCGDTHDIIIDLLLEDDSDFLSYLYRYIKYANQGHLHPLLKQEQFLTILANTVLVLEGGGLPYNTKPLVKQLVQLEETLYSLQ</sequence>
<gene>
    <name evidence="2" type="ORF">INT48_008919</name>
</gene>
<organism evidence="2 3">
    <name type="scientific">Thamnidium elegans</name>
    <dbReference type="NCBI Taxonomy" id="101142"/>
    <lineage>
        <taxon>Eukaryota</taxon>
        <taxon>Fungi</taxon>
        <taxon>Fungi incertae sedis</taxon>
        <taxon>Mucoromycota</taxon>
        <taxon>Mucoromycotina</taxon>
        <taxon>Mucoromycetes</taxon>
        <taxon>Mucorales</taxon>
        <taxon>Mucorineae</taxon>
        <taxon>Mucoraceae</taxon>
        <taxon>Thamnidium</taxon>
    </lineage>
</organism>
<evidence type="ECO:0000313" key="2">
    <source>
        <dbReference type="EMBL" id="KAG2231893.1"/>
    </source>
</evidence>
<reference evidence="2" key="1">
    <citation type="submission" date="2021-01" db="EMBL/GenBank/DDBJ databases">
        <title>Metabolic potential, ecology and presence of endohyphal bacteria is reflected in genomic diversity of Mucoromycotina.</title>
        <authorList>
            <person name="Muszewska A."/>
            <person name="Okrasinska A."/>
            <person name="Steczkiewicz K."/>
            <person name="Drgas O."/>
            <person name="Orlowska M."/>
            <person name="Perlinska-Lenart U."/>
            <person name="Aleksandrzak-Piekarczyk T."/>
            <person name="Szatraj K."/>
            <person name="Zielenkiewicz U."/>
            <person name="Pilsyk S."/>
            <person name="Malc E."/>
            <person name="Mieczkowski P."/>
            <person name="Kruszewska J.S."/>
            <person name="Biernat P."/>
            <person name="Pawlowska J."/>
        </authorList>
    </citation>
    <scope>NUCLEOTIDE SEQUENCE</scope>
    <source>
        <strain evidence="2">WA0000018081</strain>
    </source>
</reference>
<evidence type="ECO:0000259" key="1">
    <source>
        <dbReference type="Pfam" id="PF14694"/>
    </source>
</evidence>